<dbReference type="Gene3D" id="3.40.50.720">
    <property type="entry name" value="NAD(P)-binding Rossmann-like Domain"/>
    <property type="match status" value="1"/>
</dbReference>
<proteinExistence type="predicted"/>
<dbReference type="Pfam" id="PF13380">
    <property type="entry name" value="CoA_binding_2"/>
    <property type="match status" value="1"/>
</dbReference>
<accession>A0A927JAX4</accession>
<dbReference type="RefSeq" id="WP_192038209.1">
    <property type="nucleotide sequence ID" value="NZ_JACYWE010000002.1"/>
</dbReference>
<organism evidence="2 3">
    <name type="scientific">Lolliginicoccus lacisalsi</name>
    <dbReference type="NCBI Taxonomy" id="2742202"/>
    <lineage>
        <taxon>Bacteria</taxon>
        <taxon>Bacillati</taxon>
        <taxon>Actinomycetota</taxon>
        <taxon>Actinomycetes</taxon>
        <taxon>Mycobacteriales</taxon>
        <taxon>Hoyosellaceae</taxon>
        <taxon>Lolliginicoccus</taxon>
    </lineage>
</organism>
<sequence>MTGTATHSNDPALIRQLLTTPGTWAVVGLSTHTGRTAHGVSRWMKEQLGHRIVPVHPLAENVFGEDGHASLSDIPDGERIDVVDCFVTSHRVGGIVDEAIANAQRLGITAVWLQLGVIDEGAAQRAKDAGLGVVMDTCPKIEYPRL</sequence>
<keyword evidence="3" id="KW-1185">Reference proteome</keyword>
<comment type="caution">
    <text evidence="2">The sequence shown here is derived from an EMBL/GenBank/DDBJ whole genome shotgun (WGS) entry which is preliminary data.</text>
</comment>
<protein>
    <submittedName>
        <fullName evidence="2">CoA-binding protein</fullName>
    </submittedName>
</protein>
<dbReference type="EMBL" id="JACYWE010000002">
    <property type="protein sequence ID" value="MBD8505741.1"/>
    <property type="molecule type" value="Genomic_DNA"/>
</dbReference>
<dbReference type="InterPro" id="IPR003781">
    <property type="entry name" value="CoA-bd"/>
</dbReference>
<dbReference type="SMART" id="SM00881">
    <property type="entry name" value="CoA_binding"/>
    <property type="match status" value="1"/>
</dbReference>
<dbReference type="Proteomes" id="UP000642993">
    <property type="component" value="Unassembled WGS sequence"/>
</dbReference>
<gene>
    <name evidence="2" type="ORF">HT102_04490</name>
</gene>
<name>A0A927JAX4_9ACTN</name>
<reference evidence="2" key="1">
    <citation type="submission" date="2020-09" db="EMBL/GenBank/DDBJ databases">
        <title>Hoyosella lacisalsi sp. nov., a halotolerant actinobacterium isolated from soil of Lake Gudzhirganskoe.</title>
        <authorList>
            <person name="Yang Q."/>
            <person name="Guo P.Y."/>
            <person name="Liu S.W."/>
            <person name="Li F.N."/>
            <person name="Sun C.H."/>
        </authorList>
    </citation>
    <scope>NUCLEOTIDE SEQUENCE</scope>
    <source>
        <strain evidence="2">G463</strain>
    </source>
</reference>
<dbReference type="PANTHER" id="PTHR33303">
    <property type="entry name" value="CYTOPLASMIC PROTEIN-RELATED"/>
    <property type="match status" value="1"/>
</dbReference>
<feature type="domain" description="CoA-binding" evidence="1">
    <location>
        <begin position="18"/>
        <end position="117"/>
    </location>
</feature>
<dbReference type="AlphaFoldDB" id="A0A927JAX4"/>
<evidence type="ECO:0000259" key="1">
    <source>
        <dbReference type="SMART" id="SM00881"/>
    </source>
</evidence>
<evidence type="ECO:0000313" key="3">
    <source>
        <dbReference type="Proteomes" id="UP000642993"/>
    </source>
</evidence>
<dbReference type="SUPFAM" id="SSF51735">
    <property type="entry name" value="NAD(P)-binding Rossmann-fold domains"/>
    <property type="match status" value="1"/>
</dbReference>
<dbReference type="InterPro" id="IPR036291">
    <property type="entry name" value="NAD(P)-bd_dom_sf"/>
</dbReference>
<evidence type="ECO:0000313" key="2">
    <source>
        <dbReference type="EMBL" id="MBD8505741.1"/>
    </source>
</evidence>
<dbReference type="PANTHER" id="PTHR33303:SF2">
    <property type="entry name" value="COA-BINDING DOMAIN-CONTAINING PROTEIN"/>
    <property type="match status" value="1"/>
</dbReference>